<dbReference type="SUPFAM" id="SSF48452">
    <property type="entry name" value="TPR-like"/>
    <property type="match status" value="1"/>
</dbReference>
<dbReference type="EMBL" id="JBGMDY010000001">
    <property type="protein sequence ID" value="KAL2348344.1"/>
    <property type="molecule type" value="Genomic_DNA"/>
</dbReference>
<gene>
    <name evidence="3" type="ORF">Fmac_002344</name>
</gene>
<accession>A0ABD1NJM8</accession>
<dbReference type="Gene3D" id="1.25.10.10">
    <property type="entry name" value="Leucine-rich Repeat Variant"/>
    <property type="match status" value="1"/>
</dbReference>
<dbReference type="PROSITE" id="PS50005">
    <property type="entry name" value="TPR"/>
    <property type="match status" value="1"/>
</dbReference>
<evidence type="ECO:0000256" key="1">
    <source>
        <dbReference type="PROSITE-ProRule" id="PRU00339"/>
    </source>
</evidence>
<dbReference type="Pfam" id="PF26524">
    <property type="entry name" value="ARM_7"/>
    <property type="match status" value="1"/>
</dbReference>
<dbReference type="InterPro" id="IPR016024">
    <property type="entry name" value="ARM-type_fold"/>
</dbReference>
<dbReference type="InterPro" id="IPR011989">
    <property type="entry name" value="ARM-like"/>
</dbReference>
<keyword evidence="1" id="KW-0802">TPR repeat</keyword>
<keyword evidence="4" id="KW-1185">Reference proteome</keyword>
<dbReference type="SUPFAM" id="SSF48371">
    <property type="entry name" value="ARM repeat"/>
    <property type="match status" value="1"/>
</dbReference>
<protein>
    <recommendedName>
        <fullName evidence="2">ARM repeat N-terminal plant domain-containing protein</fullName>
    </recommendedName>
</protein>
<feature type="repeat" description="TPR" evidence="1">
    <location>
        <begin position="427"/>
        <end position="460"/>
    </location>
</feature>
<organism evidence="3 4">
    <name type="scientific">Flemingia macrophylla</name>
    <dbReference type="NCBI Taxonomy" id="520843"/>
    <lineage>
        <taxon>Eukaryota</taxon>
        <taxon>Viridiplantae</taxon>
        <taxon>Streptophyta</taxon>
        <taxon>Embryophyta</taxon>
        <taxon>Tracheophyta</taxon>
        <taxon>Spermatophyta</taxon>
        <taxon>Magnoliopsida</taxon>
        <taxon>eudicotyledons</taxon>
        <taxon>Gunneridae</taxon>
        <taxon>Pentapetalae</taxon>
        <taxon>rosids</taxon>
        <taxon>fabids</taxon>
        <taxon>Fabales</taxon>
        <taxon>Fabaceae</taxon>
        <taxon>Papilionoideae</taxon>
        <taxon>50 kb inversion clade</taxon>
        <taxon>NPAAA clade</taxon>
        <taxon>indigoferoid/millettioid clade</taxon>
        <taxon>Phaseoleae</taxon>
        <taxon>Flemingia</taxon>
    </lineage>
</organism>
<dbReference type="Gene3D" id="1.25.40.10">
    <property type="entry name" value="Tetratricopeptide repeat domain"/>
    <property type="match status" value="1"/>
</dbReference>
<feature type="domain" description="ARM repeat N-terminal plant" evidence="2">
    <location>
        <begin position="26"/>
        <end position="264"/>
    </location>
</feature>
<dbReference type="Proteomes" id="UP001603857">
    <property type="component" value="Unassembled WGS sequence"/>
</dbReference>
<dbReference type="AlphaFoldDB" id="A0ABD1NJM8"/>
<evidence type="ECO:0000313" key="3">
    <source>
        <dbReference type="EMBL" id="KAL2348344.1"/>
    </source>
</evidence>
<dbReference type="PANTHER" id="PTHR46578:SF4">
    <property type="entry name" value="ARM-REPEAT_TETRATRICOPEPTIDE REPEAT (TPR)-LIKE PROTEIN"/>
    <property type="match status" value="1"/>
</dbReference>
<evidence type="ECO:0000313" key="4">
    <source>
        <dbReference type="Proteomes" id="UP001603857"/>
    </source>
</evidence>
<name>A0ABD1NJM8_9FABA</name>
<reference evidence="3 4" key="1">
    <citation type="submission" date="2024-08" db="EMBL/GenBank/DDBJ databases">
        <title>Insights into the chromosomal genome structure of Flemingia macrophylla.</title>
        <authorList>
            <person name="Ding Y."/>
            <person name="Zhao Y."/>
            <person name="Bi W."/>
            <person name="Wu M."/>
            <person name="Zhao G."/>
            <person name="Gong Y."/>
            <person name="Li W."/>
            <person name="Zhang P."/>
        </authorList>
    </citation>
    <scope>NUCLEOTIDE SEQUENCE [LARGE SCALE GENOMIC DNA]</scope>
    <source>
        <strain evidence="3">DYQJB</strain>
        <tissue evidence="3">Leaf</tissue>
    </source>
</reference>
<dbReference type="InterPro" id="IPR011990">
    <property type="entry name" value="TPR-like_helical_dom_sf"/>
</dbReference>
<proteinExistence type="predicted"/>
<comment type="caution">
    <text evidence="3">The sequence shown here is derived from an EMBL/GenBank/DDBJ whole genome shotgun (WGS) entry which is preliminary data.</text>
</comment>
<dbReference type="PANTHER" id="PTHR46578">
    <property type="entry name" value="ARM-REPEAT/TETRATRICOPEPTIDE REPEAT (TPR)-LIKE PROTEIN"/>
    <property type="match status" value="1"/>
</dbReference>
<dbReference type="InterPro" id="IPR019734">
    <property type="entry name" value="TPR_rpt"/>
</dbReference>
<dbReference type="InterPro" id="IPR058868">
    <property type="entry name" value="ARM_7"/>
</dbReference>
<evidence type="ECO:0000259" key="2">
    <source>
        <dbReference type="Pfam" id="PF26524"/>
    </source>
</evidence>
<sequence length="601" mass="68207">MDYQLPHNPPTKTNTQNNSIPATPSYATCSCFFCIMSETAPPLRRAKIARYFKQMPLRDDQEHILALSGLWKIAITNPNDPEFPSLGIFRCMAKFIQKGLNHKDWLLRSQNIYVPYYAAHIIGSYTMNKPKFADKAVKSNVVQPLVELLRGKISWVEQRVALRALGHLASHEATFKAVAEHEGQVVEAAIEIASTCLQEVYEKFVRLEEPERLEYHRNLLTRGHGDLELENRKAEEWASQLQCWSLYLIDCFACRERSLGLICKKQFLKDLCGIWGGLSNPTSPAGIGLLRTLCGTKVGRESVADLKEVVENLCNVSRSSDERQHIAIDSLLQLLKDPVTRYKVIDITVPVLADLVELRSMGGKPKVGQEIMQTFLQDYHKIKFGEMKLKSARTKRALDELWELKVERVKKESLMSEEELREKKVLAGILKQEGNMEFGSGNIKEAVMKYTEALDLSPLESKKDRIVLHSNRAQCHLLLRDPESALSDATRALCLSNVANVSLHSKSLWRRSQAYDMKGHARESLMDCLMFISNRFGSHQNTKGSFKIPHYAARMVNKQMNATWLFASAKSSNWHGALQGGVKEFVVQKKIDYLKLRSITS</sequence>